<dbReference type="Pfam" id="PF06114">
    <property type="entry name" value="Peptidase_M78"/>
    <property type="match status" value="1"/>
</dbReference>
<feature type="domain" description="HTH cro/C1-type" evidence="2">
    <location>
        <begin position="11"/>
        <end position="71"/>
    </location>
</feature>
<dbReference type="InterPro" id="IPR052345">
    <property type="entry name" value="Rad_response_metalloprotease"/>
</dbReference>
<dbReference type="CDD" id="cd00093">
    <property type="entry name" value="HTH_XRE"/>
    <property type="match status" value="1"/>
</dbReference>
<keyword evidence="4" id="KW-1185">Reference proteome</keyword>
<organism evidence="3 4">
    <name type="scientific">Nonomuraea rosea</name>
    <dbReference type="NCBI Taxonomy" id="638574"/>
    <lineage>
        <taxon>Bacteria</taxon>
        <taxon>Bacillati</taxon>
        <taxon>Actinomycetota</taxon>
        <taxon>Actinomycetes</taxon>
        <taxon>Streptosporangiales</taxon>
        <taxon>Streptosporangiaceae</taxon>
        <taxon>Nonomuraea</taxon>
    </lineage>
</organism>
<name>A0ABP6ZDG3_9ACTN</name>
<comment type="similarity">
    <text evidence="1">Belongs to the short-chain fatty acyl-CoA assimilation regulator (ScfR) family.</text>
</comment>
<dbReference type="Proteomes" id="UP001500630">
    <property type="component" value="Unassembled WGS sequence"/>
</dbReference>
<dbReference type="Pfam" id="PF01381">
    <property type="entry name" value="HTH_3"/>
    <property type="match status" value="1"/>
</dbReference>
<proteinExistence type="inferred from homology"/>
<dbReference type="PROSITE" id="PS50943">
    <property type="entry name" value="HTH_CROC1"/>
    <property type="match status" value="1"/>
</dbReference>
<evidence type="ECO:0000259" key="2">
    <source>
        <dbReference type="PROSITE" id="PS50943"/>
    </source>
</evidence>
<evidence type="ECO:0000313" key="4">
    <source>
        <dbReference type="Proteomes" id="UP001500630"/>
    </source>
</evidence>
<evidence type="ECO:0000313" key="3">
    <source>
        <dbReference type="EMBL" id="GAA3604238.1"/>
    </source>
</evidence>
<reference evidence="4" key="1">
    <citation type="journal article" date="2019" name="Int. J. Syst. Evol. Microbiol.">
        <title>The Global Catalogue of Microorganisms (GCM) 10K type strain sequencing project: providing services to taxonomists for standard genome sequencing and annotation.</title>
        <authorList>
            <consortium name="The Broad Institute Genomics Platform"/>
            <consortium name="The Broad Institute Genome Sequencing Center for Infectious Disease"/>
            <person name="Wu L."/>
            <person name="Ma J."/>
        </authorList>
    </citation>
    <scope>NUCLEOTIDE SEQUENCE [LARGE SCALE GENOMIC DNA]</scope>
    <source>
        <strain evidence="4">JCM 17326</strain>
    </source>
</reference>
<evidence type="ECO:0000256" key="1">
    <source>
        <dbReference type="ARBA" id="ARBA00007227"/>
    </source>
</evidence>
<dbReference type="InterPro" id="IPR010359">
    <property type="entry name" value="IrrE_HExxH"/>
</dbReference>
<dbReference type="SUPFAM" id="SSF47413">
    <property type="entry name" value="lambda repressor-like DNA-binding domains"/>
    <property type="match status" value="1"/>
</dbReference>
<dbReference type="RefSeq" id="WP_345574082.1">
    <property type="nucleotide sequence ID" value="NZ_BAABDQ010000039.1"/>
</dbReference>
<dbReference type="SMART" id="SM00530">
    <property type="entry name" value="HTH_XRE"/>
    <property type="match status" value="1"/>
</dbReference>
<dbReference type="Gene3D" id="1.10.260.40">
    <property type="entry name" value="lambda repressor-like DNA-binding domains"/>
    <property type="match status" value="1"/>
</dbReference>
<protein>
    <submittedName>
        <fullName evidence="3">ImmA/IrrE family metallo-endopeptidase</fullName>
    </submittedName>
</protein>
<dbReference type="InterPro" id="IPR010982">
    <property type="entry name" value="Lambda_DNA-bd_dom_sf"/>
</dbReference>
<gene>
    <name evidence="3" type="ORF">GCM10022419_106110</name>
</gene>
<dbReference type="InterPro" id="IPR001387">
    <property type="entry name" value="Cro/C1-type_HTH"/>
</dbReference>
<dbReference type="PANTHER" id="PTHR43236:SF1">
    <property type="entry name" value="BLL7220 PROTEIN"/>
    <property type="match status" value="1"/>
</dbReference>
<accession>A0ABP6ZDG3</accession>
<comment type="caution">
    <text evidence="3">The sequence shown here is derived from an EMBL/GenBank/DDBJ whole genome shotgun (WGS) entry which is preliminary data.</text>
</comment>
<dbReference type="EMBL" id="BAABDQ010000039">
    <property type="protein sequence ID" value="GAA3604238.1"/>
    <property type="molecule type" value="Genomic_DNA"/>
</dbReference>
<dbReference type="Gene3D" id="1.10.10.2910">
    <property type="match status" value="1"/>
</dbReference>
<dbReference type="PANTHER" id="PTHR43236">
    <property type="entry name" value="ANTITOXIN HIGA1"/>
    <property type="match status" value="1"/>
</dbReference>
<sequence length="360" mass="38891">MAQETAHADMLTLARESRGMTQTALAHAMSALAGESISQGYVSKAEAGRLAVEGDRLTVYARALGYPPALLRLDAELTGVGIGLVHHRKKAALGAHALRRIHAQLALGRLQTHRLLRALPADPTLHRFEHIAVNDFDTPTEAAQTLRKLWEVPAGPIAHLVGMIEGAGGLILVRDLQSRDLDAVSQWNGAERPLFLLGAHAPADRFRFSLAHELGHVIMHPEPGATPQQERQADEFASEFLMPAAGIGGELSAGLDLSRLSVLKRRWGVSMAALARKALTLAAISEWQYRNLMIEMSTLGYRTHEPGDIPRELPQAVPAAAQRLIAQHGLHRAAEIAGLLAEEFTHLLLPHPGPPGHNPA</sequence>